<dbReference type="GO" id="GO:0032259">
    <property type="term" value="P:methylation"/>
    <property type="evidence" value="ECO:0007669"/>
    <property type="project" value="UniProtKB-KW"/>
</dbReference>
<proteinExistence type="inferred from homology"/>
<dbReference type="KEGG" id="mcic:A4R28_09090"/>
<evidence type="ECO:0000256" key="3">
    <source>
        <dbReference type="ARBA" id="ARBA00011890"/>
    </source>
</evidence>
<dbReference type="EC" id="2.1.1.77" evidence="3"/>
<evidence type="ECO:0000256" key="2">
    <source>
        <dbReference type="ARBA" id="ARBA00005369"/>
    </source>
</evidence>
<accession>A0AB38T3U4</accession>
<dbReference type="GO" id="GO:0005737">
    <property type="term" value="C:cytoplasm"/>
    <property type="evidence" value="ECO:0007669"/>
    <property type="project" value="UniProtKB-SubCell"/>
</dbReference>
<evidence type="ECO:0000256" key="7">
    <source>
        <dbReference type="ARBA" id="ARBA00022679"/>
    </source>
</evidence>
<organism evidence="12 13">
    <name type="scientific">Mesorhizobium ciceri</name>
    <dbReference type="NCBI Taxonomy" id="39645"/>
    <lineage>
        <taxon>Bacteria</taxon>
        <taxon>Pseudomonadati</taxon>
        <taxon>Pseudomonadota</taxon>
        <taxon>Alphaproteobacteria</taxon>
        <taxon>Hyphomicrobiales</taxon>
        <taxon>Phyllobacteriaceae</taxon>
        <taxon>Mesorhizobium</taxon>
    </lineage>
</organism>
<dbReference type="Pfam" id="PF01135">
    <property type="entry name" value="PCMT"/>
    <property type="match status" value="1"/>
</dbReference>
<evidence type="ECO:0000256" key="9">
    <source>
        <dbReference type="ARBA" id="ARBA00030757"/>
    </source>
</evidence>
<keyword evidence="8" id="KW-0949">S-adenosyl-L-methionine</keyword>
<evidence type="ECO:0000256" key="8">
    <source>
        <dbReference type="ARBA" id="ARBA00022691"/>
    </source>
</evidence>
<dbReference type="GeneID" id="91561617"/>
<evidence type="ECO:0000256" key="5">
    <source>
        <dbReference type="ARBA" id="ARBA00022490"/>
    </source>
</evidence>
<sequence length="219" mass="23562">MNQGLPIDDREGFAAFLLRLRGRGTVPKALIAAFEATPRRGFLAAQFHQIAWSDRMLPIECGEAIEGADMQAAVIAALTIEQGNRVLEIGTGSGYTSAVMSRLAARVITTDRYKTLAEQARQRFEALGIGNVIVRHADGSGGLPNEGPFDRIVAWAAFDSLPRFLLDQLSSGGIVIAPIGPEEGEQVLAKLTKVGSRFEREDIGLVRLQPILRGVAAVI</sequence>
<keyword evidence="6 12" id="KW-0489">Methyltransferase</keyword>
<dbReference type="SUPFAM" id="SSF53335">
    <property type="entry name" value="S-adenosyl-L-methionine-dependent methyltransferases"/>
    <property type="match status" value="1"/>
</dbReference>
<protein>
    <recommendedName>
        <fullName evidence="4">Protein-L-isoaspartate O-methyltransferase</fullName>
        <ecNumber evidence="3">2.1.1.77</ecNumber>
    </recommendedName>
    <alternativeName>
        <fullName evidence="11">L-isoaspartyl protein carboxyl methyltransferase</fullName>
    </alternativeName>
    <alternativeName>
        <fullName evidence="9">Protein L-isoaspartyl methyltransferase</fullName>
    </alternativeName>
    <alternativeName>
        <fullName evidence="10">Protein-beta-aspartate methyltransferase</fullName>
    </alternativeName>
</protein>
<name>A0AB38T3U4_9HYPH</name>
<keyword evidence="13" id="KW-1185">Reference proteome</keyword>
<dbReference type="GO" id="GO:0004719">
    <property type="term" value="F:protein-L-isoaspartate (D-aspartate) O-methyltransferase activity"/>
    <property type="evidence" value="ECO:0007669"/>
    <property type="project" value="UniProtKB-EC"/>
</dbReference>
<gene>
    <name evidence="12" type="ORF">LRP29_18840</name>
</gene>
<comment type="similarity">
    <text evidence="2">Belongs to the methyltransferase superfamily. L-isoaspartyl/D-aspartyl protein methyltransferase family.</text>
</comment>
<keyword evidence="5" id="KW-0963">Cytoplasm</keyword>
<dbReference type="InterPro" id="IPR029063">
    <property type="entry name" value="SAM-dependent_MTases_sf"/>
</dbReference>
<dbReference type="PROSITE" id="PS01279">
    <property type="entry name" value="PCMT"/>
    <property type="match status" value="1"/>
</dbReference>
<keyword evidence="7 12" id="KW-0808">Transferase</keyword>
<dbReference type="Proteomes" id="UP001060070">
    <property type="component" value="Chromosome"/>
</dbReference>
<dbReference type="PANTHER" id="PTHR11579:SF0">
    <property type="entry name" value="PROTEIN-L-ISOASPARTATE(D-ASPARTATE) O-METHYLTRANSFERASE"/>
    <property type="match status" value="1"/>
</dbReference>
<dbReference type="InterPro" id="IPR000682">
    <property type="entry name" value="PCMT"/>
</dbReference>
<evidence type="ECO:0000256" key="4">
    <source>
        <dbReference type="ARBA" id="ARBA00013346"/>
    </source>
</evidence>
<dbReference type="PANTHER" id="PTHR11579">
    <property type="entry name" value="PROTEIN-L-ISOASPARTATE O-METHYLTRANSFERASE"/>
    <property type="match status" value="1"/>
</dbReference>
<dbReference type="CDD" id="cd02440">
    <property type="entry name" value="AdoMet_MTases"/>
    <property type="match status" value="1"/>
</dbReference>
<evidence type="ECO:0000256" key="6">
    <source>
        <dbReference type="ARBA" id="ARBA00022603"/>
    </source>
</evidence>
<dbReference type="NCBIfam" id="NF001453">
    <property type="entry name" value="PRK00312.1"/>
    <property type="match status" value="1"/>
</dbReference>
<comment type="subcellular location">
    <subcellularLocation>
        <location evidence="1">Cytoplasm</location>
    </subcellularLocation>
</comment>
<evidence type="ECO:0000313" key="13">
    <source>
        <dbReference type="Proteomes" id="UP001060070"/>
    </source>
</evidence>
<evidence type="ECO:0000256" key="10">
    <source>
        <dbReference type="ARBA" id="ARBA00031323"/>
    </source>
</evidence>
<dbReference type="Gene3D" id="3.40.50.150">
    <property type="entry name" value="Vaccinia Virus protein VP39"/>
    <property type="match status" value="1"/>
</dbReference>
<dbReference type="EMBL" id="CP088147">
    <property type="protein sequence ID" value="UTU49554.1"/>
    <property type="molecule type" value="Genomic_DNA"/>
</dbReference>
<evidence type="ECO:0000256" key="11">
    <source>
        <dbReference type="ARBA" id="ARBA00031350"/>
    </source>
</evidence>
<evidence type="ECO:0000256" key="1">
    <source>
        <dbReference type="ARBA" id="ARBA00004496"/>
    </source>
</evidence>
<evidence type="ECO:0000313" key="12">
    <source>
        <dbReference type="EMBL" id="UTU49554.1"/>
    </source>
</evidence>
<dbReference type="RefSeq" id="WP_013531300.1">
    <property type="nucleotide sequence ID" value="NZ_CP015062.1"/>
</dbReference>
<dbReference type="AlphaFoldDB" id="A0AB38T3U4"/>
<reference evidence="12 13" key="1">
    <citation type="journal article" date="2022" name="Microbiol. Resour. Announc.">
        <title>Complete Genome Sequence of Mesorhizobium ciceri Strain R30, a Rhizobium Used as a Commercial Inoculant for Chickpea in Argentina.</title>
        <authorList>
            <person name="Foresto E."/>
            <person name="Revale S."/>
            <person name="Primo E."/>
            <person name="Nievas F."/>
            <person name="Carezzano E."/>
            <person name="Puente M."/>
            <person name="Alzari P."/>
            <person name="Mart M."/>
            <person name="Ben-Assaya M."/>
            <person name="Mornico D."/>
            <person name="Santoro M."/>
            <person name="Mart F."/>
            <person name="Giordano W."/>
            <person name="Bogino P."/>
        </authorList>
    </citation>
    <scope>NUCLEOTIDE SEQUENCE [LARGE SCALE GENOMIC DNA]</scope>
    <source>
        <strain evidence="12 13">R30</strain>
    </source>
</reference>